<dbReference type="Proteomes" id="UP000004659">
    <property type="component" value="Unassembled WGS sequence"/>
</dbReference>
<proteinExistence type="predicted"/>
<accession>A0A0E1XAH8</accession>
<dbReference type="RefSeq" id="WP_002965327.1">
    <property type="nucleotide sequence ID" value="NZ_EQ999546.1"/>
</dbReference>
<gene>
    <name evidence="1" type="ORF">BALG_00386</name>
</gene>
<dbReference type="AlphaFoldDB" id="A0A0E1XAH8"/>
<name>A0A0E1XAH8_9HYPH</name>
<sequence length="64" mass="7344">MARLLAQNNPLVIPHEIWRVVQDCGDGRKRKKPGTKPGFEVLPDLLDYLHFWIAASAAEMPFRE</sequence>
<reference evidence="1" key="1">
    <citation type="submission" date="2009-01" db="EMBL/GenBank/DDBJ databases">
        <title>The Genome Sequence of Brucella pinnipedialis M292/94/1.</title>
        <authorList>
            <consortium name="The Broad Institute Genome Sequencing Platform"/>
            <person name="Ward D."/>
            <person name="Young S.K."/>
            <person name="Kodira C.D."/>
            <person name="Zeng Q."/>
            <person name="Koehrsen M."/>
            <person name="Alvarado L."/>
            <person name="Berlin A."/>
            <person name="Borenstein D."/>
            <person name="Chen Z."/>
            <person name="Engels R."/>
            <person name="Freedman E."/>
            <person name="Gellesch M."/>
            <person name="Goldberg J."/>
            <person name="Griggs A."/>
            <person name="Gujja S."/>
            <person name="Heiman D."/>
            <person name="Hepburn T."/>
            <person name="Howarth C."/>
            <person name="Jen D."/>
            <person name="Larson L."/>
            <person name="Lewis B."/>
            <person name="Mehta T."/>
            <person name="Park D."/>
            <person name="Pearson M."/>
            <person name="Roberts A."/>
            <person name="Saif S."/>
            <person name="Shea T."/>
            <person name="Shenoy N."/>
            <person name="Sisk P."/>
            <person name="Stolte C."/>
            <person name="Sykes S."/>
            <person name="Walk T."/>
            <person name="White J."/>
            <person name="Yandava C."/>
            <person name="Whatmore A.M."/>
            <person name="Perrett L.L."/>
            <person name="O'Callaghan D."/>
            <person name="Nusbaum C."/>
            <person name="Galagan J."/>
            <person name="Birren B."/>
        </authorList>
    </citation>
    <scope>NUCLEOTIDE SEQUENCE [LARGE SCALE GENOMIC DNA]</scope>
    <source>
        <strain evidence="1">M292/94/1</strain>
    </source>
</reference>
<evidence type="ECO:0000313" key="1">
    <source>
        <dbReference type="EMBL" id="EEZ30267.1"/>
    </source>
</evidence>
<protein>
    <submittedName>
        <fullName evidence="1">Uncharacterized protein</fullName>
    </submittedName>
</protein>
<organism evidence="1">
    <name type="scientific">Brucella pinnipedialis M292/94/1</name>
    <dbReference type="NCBI Taxonomy" id="520462"/>
    <lineage>
        <taxon>Bacteria</taxon>
        <taxon>Pseudomonadati</taxon>
        <taxon>Pseudomonadota</taxon>
        <taxon>Alphaproteobacteria</taxon>
        <taxon>Hyphomicrobiales</taxon>
        <taxon>Brucellaceae</taxon>
        <taxon>Brucella/Ochrobactrum group</taxon>
        <taxon>Brucella</taxon>
    </lineage>
</organism>
<dbReference type="EMBL" id="EQ999546">
    <property type="protein sequence ID" value="EEZ30267.1"/>
    <property type="molecule type" value="Genomic_DNA"/>
</dbReference>
<dbReference type="GeneID" id="93017443"/>
<dbReference type="HOGENOM" id="CLU_2858953_0_0_5"/>